<sequence length="106" mass="11505">MTAVAVVHSSLGKSAVPRRIGLQAEEEEEEEEEEEASLTSQALRCTSLKEAPASPPPLQQPRSAAAPCRQHCRRRLSRLNPPNAPLSPPSLPPPTQAFPTDSPWHP</sequence>
<dbReference type="Proteomes" id="UP001221898">
    <property type="component" value="Unassembled WGS sequence"/>
</dbReference>
<accession>A0AAD7S2L3</accession>
<dbReference type="AlphaFoldDB" id="A0AAD7S2L3"/>
<dbReference type="EMBL" id="JAINUG010000135">
    <property type="protein sequence ID" value="KAJ8393591.1"/>
    <property type="molecule type" value="Genomic_DNA"/>
</dbReference>
<comment type="caution">
    <text evidence="2">The sequence shown here is derived from an EMBL/GenBank/DDBJ whole genome shotgun (WGS) entry which is preliminary data.</text>
</comment>
<feature type="region of interest" description="Disordered" evidence="1">
    <location>
        <begin position="1"/>
        <end position="106"/>
    </location>
</feature>
<evidence type="ECO:0000256" key="1">
    <source>
        <dbReference type="SAM" id="MobiDB-lite"/>
    </source>
</evidence>
<evidence type="ECO:0000313" key="3">
    <source>
        <dbReference type="Proteomes" id="UP001221898"/>
    </source>
</evidence>
<proteinExistence type="predicted"/>
<feature type="compositionally biased region" description="Pro residues" evidence="1">
    <location>
        <begin position="82"/>
        <end position="96"/>
    </location>
</feature>
<gene>
    <name evidence="2" type="ORF">AAFF_G00058100</name>
</gene>
<evidence type="ECO:0000313" key="2">
    <source>
        <dbReference type="EMBL" id="KAJ8393591.1"/>
    </source>
</evidence>
<reference evidence="2" key="1">
    <citation type="journal article" date="2023" name="Science">
        <title>Genome structures resolve the early diversification of teleost fishes.</title>
        <authorList>
            <person name="Parey E."/>
            <person name="Louis A."/>
            <person name="Montfort J."/>
            <person name="Bouchez O."/>
            <person name="Roques C."/>
            <person name="Iampietro C."/>
            <person name="Lluch J."/>
            <person name="Castinel A."/>
            <person name="Donnadieu C."/>
            <person name="Desvignes T."/>
            <person name="Floi Bucao C."/>
            <person name="Jouanno E."/>
            <person name="Wen M."/>
            <person name="Mejri S."/>
            <person name="Dirks R."/>
            <person name="Jansen H."/>
            <person name="Henkel C."/>
            <person name="Chen W.J."/>
            <person name="Zahm M."/>
            <person name="Cabau C."/>
            <person name="Klopp C."/>
            <person name="Thompson A.W."/>
            <person name="Robinson-Rechavi M."/>
            <person name="Braasch I."/>
            <person name="Lecointre G."/>
            <person name="Bobe J."/>
            <person name="Postlethwait J.H."/>
            <person name="Berthelot C."/>
            <person name="Roest Crollius H."/>
            <person name="Guiguen Y."/>
        </authorList>
    </citation>
    <scope>NUCLEOTIDE SEQUENCE</scope>
    <source>
        <strain evidence="2">NC1722</strain>
    </source>
</reference>
<feature type="compositionally biased region" description="Acidic residues" evidence="1">
    <location>
        <begin position="24"/>
        <end position="36"/>
    </location>
</feature>
<organism evidence="2 3">
    <name type="scientific">Aldrovandia affinis</name>
    <dbReference type="NCBI Taxonomy" id="143900"/>
    <lineage>
        <taxon>Eukaryota</taxon>
        <taxon>Metazoa</taxon>
        <taxon>Chordata</taxon>
        <taxon>Craniata</taxon>
        <taxon>Vertebrata</taxon>
        <taxon>Euteleostomi</taxon>
        <taxon>Actinopterygii</taxon>
        <taxon>Neopterygii</taxon>
        <taxon>Teleostei</taxon>
        <taxon>Notacanthiformes</taxon>
        <taxon>Halosauridae</taxon>
        <taxon>Aldrovandia</taxon>
    </lineage>
</organism>
<keyword evidence="3" id="KW-1185">Reference proteome</keyword>
<protein>
    <submittedName>
        <fullName evidence="2">Uncharacterized protein</fullName>
    </submittedName>
</protein>
<name>A0AAD7S2L3_9TELE</name>